<proteinExistence type="predicted"/>
<accession>A0ACC0BCZ0</accession>
<sequence>MPTPVSTARQCLTKEAEKALNEAVAVARRRGHAQTTSLHMVSSLLSLPSSALREACSRTRNNAYSVRIQFKALELCLGVSLERLASSPNRVDEPPLSNSLMAAIKRSQANQRRQPENFNFYQQQQQLLSSSSSSISIVKVELRNLILSILDDPVVSRVFGEAGFRSCEIKIAIIRPVHQLFRYSRYKGPPVFLCNLSADNELGHRSFSFPFMGFSGVLDTDDNCRRIGEIMVRRDDGNNPRRNPLLVGIYASDSLKSFMEMVQGRRGTSVLPMDLSELSVICIENEISKFLTGHCEEGMLKVRFQEVNEMVKSCGVVVNYGDLKILADDNVSVDALRTVVSDLGSLLETHGEKVWLIGAVARYETYLKFLNMFPTIEKDWDLQLLPITNLTLSMGESYPRSSLMESFVPFGGLFSTPSDMKSILSSSVNNVSRCHVCNEKCDQEVNAISNGGFSSSVADHYRSNLPYWLQMPEFSSSGELDIIKAKDGVLLRTKIAALHRKWDDICQRLHHSQPSPKANNYQLDSQVPSVVGFQDGNINFRMDSSETGSKNVDSREEENFAKSKASSPSSFLSNGSSLNFLSKFDETPSKAREKDRVGSPSSSNAGDDLTSPTSATSTTLDLNLEVNTACRSSEMEKPQARNGLDIVQDFSFCSSRTTEVVSGSDSSNQAKSSCSHPHIEEQFDQKDFKMLYATLAERIGRQEEAIKVVSQTLARCRMTNERPSRANRRDIWFYFLGPDRLGKKALAVALAEVLYGSIENLIHVDLGFQDEVNHSNTTFDHQCWNSHDVRHRGKNVVDYIAEKLSKKPLSVVLLEGINKADLLVQNSLLQAVKAGRLQDSHGREISICNAIFVITSRFISGEQILDSEAADYSEGDILAAKGCAVQMMIGFDLCDDFTNTSSSLLDTKMKGNLNRIIMNKRKLIGNNDTTGQCNNSEAAKRKHRASNAELDLNFPAEESETCDICPGNSDSDSLCDNSRAWLEHFSEQMDATVVFQPYDFDGVAQKILQDISECFRKIISSECSLEIDSNVMMQVIAAAYLINTKRVEDWIHCVLGRGFEEAQQKYSLTARSTVKLVACCEEGTLQKWSTPAEFLPPKIILN</sequence>
<dbReference type="Proteomes" id="UP001060085">
    <property type="component" value="Linkage Group LG03"/>
</dbReference>
<keyword evidence="2" id="KW-1185">Reference proteome</keyword>
<comment type="caution">
    <text evidence="1">The sequence shown here is derived from an EMBL/GenBank/DDBJ whole genome shotgun (WGS) entry which is preliminary data.</text>
</comment>
<protein>
    <submittedName>
        <fullName evidence="1">Uncharacterized protein</fullName>
    </submittedName>
</protein>
<reference evidence="2" key="1">
    <citation type="journal article" date="2023" name="Nat. Plants">
        <title>Single-cell RNA sequencing provides a high-resolution roadmap for understanding the multicellular compartmentation of specialized metabolism.</title>
        <authorList>
            <person name="Sun S."/>
            <person name="Shen X."/>
            <person name="Li Y."/>
            <person name="Li Y."/>
            <person name="Wang S."/>
            <person name="Li R."/>
            <person name="Zhang H."/>
            <person name="Shen G."/>
            <person name="Guo B."/>
            <person name="Wei J."/>
            <person name="Xu J."/>
            <person name="St-Pierre B."/>
            <person name="Chen S."/>
            <person name="Sun C."/>
        </authorList>
    </citation>
    <scope>NUCLEOTIDE SEQUENCE [LARGE SCALE GENOMIC DNA]</scope>
</reference>
<evidence type="ECO:0000313" key="1">
    <source>
        <dbReference type="EMBL" id="KAI5670488.1"/>
    </source>
</evidence>
<organism evidence="1 2">
    <name type="scientific">Catharanthus roseus</name>
    <name type="common">Madagascar periwinkle</name>
    <name type="synonym">Vinca rosea</name>
    <dbReference type="NCBI Taxonomy" id="4058"/>
    <lineage>
        <taxon>Eukaryota</taxon>
        <taxon>Viridiplantae</taxon>
        <taxon>Streptophyta</taxon>
        <taxon>Embryophyta</taxon>
        <taxon>Tracheophyta</taxon>
        <taxon>Spermatophyta</taxon>
        <taxon>Magnoliopsida</taxon>
        <taxon>eudicotyledons</taxon>
        <taxon>Gunneridae</taxon>
        <taxon>Pentapetalae</taxon>
        <taxon>asterids</taxon>
        <taxon>lamiids</taxon>
        <taxon>Gentianales</taxon>
        <taxon>Apocynaceae</taxon>
        <taxon>Rauvolfioideae</taxon>
        <taxon>Vinceae</taxon>
        <taxon>Catharanthinae</taxon>
        <taxon>Catharanthus</taxon>
    </lineage>
</organism>
<name>A0ACC0BCZ0_CATRO</name>
<gene>
    <name evidence="1" type="ORF">M9H77_10852</name>
</gene>
<dbReference type="EMBL" id="CM044703">
    <property type="protein sequence ID" value="KAI5670488.1"/>
    <property type="molecule type" value="Genomic_DNA"/>
</dbReference>
<evidence type="ECO:0000313" key="2">
    <source>
        <dbReference type="Proteomes" id="UP001060085"/>
    </source>
</evidence>